<dbReference type="PANTHER" id="PTHR30329:SF21">
    <property type="entry name" value="LIPOPROTEIN YIAD-RELATED"/>
    <property type="match status" value="1"/>
</dbReference>
<evidence type="ECO:0000256" key="4">
    <source>
        <dbReference type="PROSITE-ProRule" id="PRU00473"/>
    </source>
</evidence>
<gene>
    <name evidence="6" type="ORF">WAE96_18290</name>
</gene>
<dbReference type="Pfam" id="PF00691">
    <property type="entry name" value="OmpA"/>
    <property type="match status" value="1"/>
</dbReference>
<keyword evidence="3" id="KW-0998">Cell outer membrane</keyword>
<protein>
    <submittedName>
        <fullName evidence="6">OmpA family protein</fullName>
    </submittedName>
</protein>
<evidence type="ECO:0000259" key="5">
    <source>
        <dbReference type="PROSITE" id="PS51123"/>
    </source>
</evidence>
<evidence type="ECO:0000256" key="1">
    <source>
        <dbReference type="ARBA" id="ARBA00004442"/>
    </source>
</evidence>
<comment type="caution">
    <text evidence="6">The sequence shown here is derived from an EMBL/GenBank/DDBJ whole genome shotgun (WGS) entry which is preliminary data.</text>
</comment>
<dbReference type="RefSeq" id="WP_336436586.1">
    <property type="nucleotide sequence ID" value="NZ_JBAWKS010000002.1"/>
</dbReference>
<accession>A0ABU8EXC6</accession>
<evidence type="ECO:0000256" key="2">
    <source>
        <dbReference type="ARBA" id="ARBA00023136"/>
    </source>
</evidence>
<dbReference type="EMBL" id="JBAWKS010000002">
    <property type="protein sequence ID" value="MEI4551632.1"/>
    <property type="molecule type" value="Genomic_DNA"/>
</dbReference>
<reference evidence="6 7" key="1">
    <citation type="submission" date="2023-12" db="EMBL/GenBank/DDBJ databases">
        <title>Friends and Foes: Symbiotic and Algicidal bacterial influence on Karenia brevis blooms.</title>
        <authorList>
            <person name="Fei C."/>
            <person name="Mohamed A.R."/>
            <person name="Booker A."/>
            <person name="Arshad M."/>
            <person name="Klass S."/>
            <person name="Ahn S."/>
            <person name="Gilbert P.M."/>
            <person name="Heil C.A."/>
            <person name="Martinez J.M."/>
            <person name="Amin S.A."/>
        </authorList>
    </citation>
    <scope>NUCLEOTIDE SEQUENCE [LARGE SCALE GENOMIC DNA]</scope>
    <source>
        <strain evidence="6 7">CE15</strain>
    </source>
</reference>
<dbReference type="InterPro" id="IPR006664">
    <property type="entry name" value="OMP_bac"/>
</dbReference>
<evidence type="ECO:0000313" key="6">
    <source>
        <dbReference type="EMBL" id="MEI4551632.1"/>
    </source>
</evidence>
<dbReference type="InterPro" id="IPR036737">
    <property type="entry name" value="OmpA-like_sf"/>
</dbReference>
<keyword evidence="2 4" id="KW-0472">Membrane</keyword>
<dbReference type="PRINTS" id="PR01021">
    <property type="entry name" value="OMPADOMAIN"/>
</dbReference>
<organism evidence="6 7">
    <name type="scientific">Pseudoalteromonas spongiae</name>
    <dbReference type="NCBI Taxonomy" id="298657"/>
    <lineage>
        <taxon>Bacteria</taxon>
        <taxon>Pseudomonadati</taxon>
        <taxon>Pseudomonadota</taxon>
        <taxon>Gammaproteobacteria</taxon>
        <taxon>Alteromonadales</taxon>
        <taxon>Pseudoalteromonadaceae</taxon>
        <taxon>Pseudoalteromonas</taxon>
    </lineage>
</organism>
<dbReference type="PANTHER" id="PTHR30329">
    <property type="entry name" value="STATOR ELEMENT OF FLAGELLAR MOTOR COMPLEX"/>
    <property type="match status" value="1"/>
</dbReference>
<dbReference type="InterPro" id="IPR050330">
    <property type="entry name" value="Bact_OuterMem_StrucFunc"/>
</dbReference>
<dbReference type="SUPFAM" id="SSF103088">
    <property type="entry name" value="OmpA-like"/>
    <property type="match status" value="1"/>
</dbReference>
<comment type="subcellular location">
    <subcellularLocation>
        <location evidence="1">Cell outer membrane</location>
    </subcellularLocation>
</comment>
<dbReference type="PROSITE" id="PS51123">
    <property type="entry name" value="OMPA_2"/>
    <property type="match status" value="1"/>
</dbReference>
<keyword evidence="7" id="KW-1185">Reference proteome</keyword>
<dbReference type="InterPro" id="IPR006665">
    <property type="entry name" value="OmpA-like"/>
</dbReference>
<dbReference type="Proteomes" id="UP001382455">
    <property type="component" value="Unassembled WGS sequence"/>
</dbReference>
<evidence type="ECO:0000256" key="3">
    <source>
        <dbReference type="ARBA" id="ARBA00023237"/>
    </source>
</evidence>
<sequence>MDKLLPIACVVGICSGCTTWPEEGRGGWAELYHPDAPQNIDGFENALPFQVMNEFEHLSLKLDWLKSRGIKHCMPGQLYQAELMLTRINRTIAADMYSQAQLDMRTFYHQLQQLENHFERVISNTHCIAESKNDDPKLLTKLEDLLNSDNQFAFDSFEVTPKYRVRLAQSAELLKMLPATQVLLVGHTDIKGSKVSNFELAYKRAESVKSWLTLYGVNPEQVNTLAQGAQVPFSNEGESVQKQHSDRRVNAYILATSAKAAELTKVKPLTEWTSALEDKE</sequence>
<evidence type="ECO:0000313" key="7">
    <source>
        <dbReference type="Proteomes" id="UP001382455"/>
    </source>
</evidence>
<name>A0ABU8EXC6_9GAMM</name>
<feature type="domain" description="OmpA-like" evidence="5">
    <location>
        <begin position="139"/>
        <end position="257"/>
    </location>
</feature>
<proteinExistence type="predicted"/>
<dbReference type="CDD" id="cd07185">
    <property type="entry name" value="OmpA_C-like"/>
    <property type="match status" value="1"/>
</dbReference>
<dbReference type="Gene3D" id="3.30.1330.60">
    <property type="entry name" value="OmpA-like domain"/>
    <property type="match status" value="1"/>
</dbReference>